<comment type="caution">
    <text evidence="6">The sequence shown here is derived from an EMBL/GenBank/DDBJ whole genome shotgun (WGS) entry which is preliminary data.</text>
</comment>
<evidence type="ECO:0000259" key="5">
    <source>
        <dbReference type="PROSITE" id="PS51352"/>
    </source>
</evidence>
<keyword evidence="3" id="KW-0676">Redox-active center</keyword>
<evidence type="ECO:0000256" key="2">
    <source>
        <dbReference type="ARBA" id="ARBA00005791"/>
    </source>
</evidence>
<dbReference type="Gene3D" id="3.40.30.10">
    <property type="entry name" value="Glutaredoxin"/>
    <property type="match status" value="1"/>
</dbReference>
<dbReference type="SUPFAM" id="SSF52833">
    <property type="entry name" value="Thioredoxin-like"/>
    <property type="match status" value="1"/>
</dbReference>
<evidence type="ECO:0000313" key="7">
    <source>
        <dbReference type="Proteomes" id="UP001279553"/>
    </source>
</evidence>
<sequence length="204" mass="22465">MLISRRNTLSLVGAAALAPVTSLAAGQPNPMGLRAIGNPNANLKVIEYFSMGCPHCAEFAAHTLPKIIPAYVKTGKLYYIFRDFPLDSVSIMAAAVARSLPESRYVAFNAMLFSHQYEWAYDPKLKTLPEYQNALFKFAALAGMDRATFNAAVTSVPLQKFIIGERKRAEKVYHVDATPTFIFNGKKYPGAVDFKQFSSMIGEA</sequence>
<dbReference type="Proteomes" id="UP001279553">
    <property type="component" value="Unassembled WGS sequence"/>
</dbReference>
<dbReference type="PANTHER" id="PTHR13887:SF56">
    <property type="entry name" value="THIOREDOXIN-LIKE REDUCTASE RV2466C"/>
    <property type="match status" value="1"/>
</dbReference>
<feature type="domain" description="Thioredoxin" evidence="5">
    <location>
        <begin position="12"/>
        <end position="204"/>
    </location>
</feature>
<evidence type="ECO:0000256" key="4">
    <source>
        <dbReference type="SAM" id="SignalP"/>
    </source>
</evidence>
<feature type="chain" id="PRO_5043387336" evidence="4">
    <location>
        <begin position="25"/>
        <end position="204"/>
    </location>
</feature>
<reference evidence="6 7" key="1">
    <citation type="submission" date="2023-11" db="EMBL/GenBank/DDBJ databases">
        <title>MicrobeMod: A computational toolkit for identifying prokaryotic methylation and restriction-modification with nanopore sequencing.</title>
        <authorList>
            <person name="Crits-Christoph A."/>
            <person name="Kang S.C."/>
            <person name="Lee H."/>
            <person name="Ostrov N."/>
        </authorList>
    </citation>
    <scope>NUCLEOTIDE SEQUENCE [LARGE SCALE GENOMIC DNA]</scope>
    <source>
        <strain evidence="6 7">DSMZ 700</strain>
    </source>
</reference>
<gene>
    <name evidence="6" type="ORF">SIL87_00410</name>
</gene>
<evidence type="ECO:0000313" key="6">
    <source>
        <dbReference type="EMBL" id="MDX5929232.1"/>
    </source>
</evidence>
<dbReference type="InterPro" id="IPR012336">
    <property type="entry name" value="Thioredoxin-like_fold"/>
</dbReference>
<dbReference type="PROSITE" id="PS00194">
    <property type="entry name" value="THIOREDOXIN_1"/>
    <property type="match status" value="1"/>
</dbReference>
<dbReference type="PANTHER" id="PTHR13887">
    <property type="entry name" value="GLUTATHIONE S-TRANSFERASE KAPPA"/>
    <property type="match status" value="1"/>
</dbReference>
<comment type="function">
    <text evidence="1">May be required for disulfide bond formation in some proteins.</text>
</comment>
<dbReference type="EMBL" id="JAWXYB010000001">
    <property type="protein sequence ID" value="MDX5929232.1"/>
    <property type="molecule type" value="Genomic_DNA"/>
</dbReference>
<dbReference type="PROSITE" id="PS51352">
    <property type="entry name" value="THIOREDOXIN_2"/>
    <property type="match status" value="1"/>
</dbReference>
<protein>
    <submittedName>
        <fullName evidence="6">DsbA family protein</fullName>
    </submittedName>
</protein>
<comment type="similarity">
    <text evidence="2">Belongs to the thioredoxin family. DsbA subfamily.</text>
</comment>
<proteinExistence type="inferred from homology"/>
<keyword evidence="4" id="KW-0732">Signal</keyword>
<dbReference type="InterPro" id="IPR013766">
    <property type="entry name" value="Thioredoxin_domain"/>
</dbReference>
<evidence type="ECO:0000256" key="3">
    <source>
        <dbReference type="ARBA" id="ARBA00023284"/>
    </source>
</evidence>
<dbReference type="InterPro" id="IPR017937">
    <property type="entry name" value="Thioredoxin_CS"/>
</dbReference>
<accession>A0AAW9DMG4</accession>
<dbReference type="InterPro" id="IPR036249">
    <property type="entry name" value="Thioredoxin-like_sf"/>
</dbReference>
<evidence type="ECO:0000256" key="1">
    <source>
        <dbReference type="ARBA" id="ARBA00003565"/>
    </source>
</evidence>
<dbReference type="RefSeq" id="WP_319612361.1">
    <property type="nucleotide sequence ID" value="NZ_JAWXYB010000001.1"/>
</dbReference>
<feature type="signal peptide" evidence="4">
    <location>
        <begin position="1"/>
        <end position="24"/>
    </location>
</feature>
<name>A0AAW9DMG4_ACIAO</name>
<organism evidence="6 7">
    <name type="scientific">Acidiphilium acidophilum</name>
    <name type="common">Thiobacillus acidophilus</name>
    <dbReference type="NCBI Taxonomy" id="76588"/>
    <lineage>
        <taxon>Bacteria</taxon>
        <taxon>Pseudomonadati</taxon>
        <taxon>Pseudomonadota</taxon>
        <taxon>Alphaproteobacteria</taxon>
        <taxon>Acetobacterales</taxon>
        <taxon>Acidocellaceae</taxon>
        <taxon>Acidiphilium</taxon>
    </lineage>
</organism>
<dbReference type="GO" id="GO:0015036">
    <property type="term" value="F:disulfide oxidoreductase activity"/>
    <property type="evidence" value="ECO:0007669"/>
    <property type="project" value="UniProtKB-ARBA"/>
</dbReference>
<dbReference type="Pfam" id="PF13462">
    <property type="entry name" value="Thioredoxin_4"/>
    <property type="match status" value="1"/>
</dbReference>
<keyword evidence="7" id="KW-1185">Reference proteome</keyword>
<dbReference type="AlphaFoldDB" id="A0AAW9DMG4"/>